<dbReference type="EMBL" id="BRXE01000007">
    <property type="protein sequence ID" value="GLB81930.1"/>
    <property type="molecule type" value="Genomic_DNA"/>
</dbReference>
<dbReference type="Proteomes" id="UP001165663">
    <property type="component" value="Unassembled WGS sequence"/>
</dbReference>
<accession>A0A9P3UZU0</accession>
<proteinExistence type="predicted"/>
<evidence type="ECO:0000313" key="2">
    <source>
        <dbReference type="EMBL" id="GLB81930.1"/>
    </source>
</evidence>
<reference evidence="3" key="1">
    <citation type="submission" date="2022-08" db="EMBL/GenBank/DDBJ databases">
        <title>Mycobacterium kiyosense sp. nov., scotochromogenic slow-glowing species isolated from respiratory specimens.</title>
        <authorList>
            <person name="Fukano H."/>
            <person name="Kazumi Y."/>
            <person name="Sakagami N."/>
            <person name="Ato M."/>
            <person name="Mitarai S."/>
            <person name="Hoshino Y."/>
        </authorList>
    </citation>
    <scope>NUCLEOTIDE SEQUENCE</scope>
    <source>
        <strain evidence="3">1413</strain>
        <strain evidence="2">SRL2020-028</strain>
    </source>
</reference>
<dbReference type="Proteomes" id="UP001064782">
    <property type="component" value="Unassembled WGS sequence"/>
</dbReference>
<gene>
    <name evidence="3" type="ORF">Mkiyose1413_27700</name>
    <name evidence="2" type="ORF">SRL2020028_11860</name>
</gene>
<dbReference type="AlphaFoldDB" id="A0A9P3UZU0"/>
<protein>
    <submittedName>
        <fullName evidence="3">Uncharacterized protein</fullName>
    </submittedName>
</protein>
<feature type="region of interest" description="Disordered" evidence="1">
    <location>
        <begin position="1"/>
        <end position="83"/>
    </location>
</feature>
<comment type="caution">
    <text evidence="3">The sequence shown here is derived from an EMBL/GenBank/DDBJ whole genome shotgun (WGS) entry which is preliminary data.</text>
</comment>
<dbReference type="EMBL" id="BRZI01000018">
    <property type="protein sequence ID" value="GLD30887.1"/>
    <property type="molecule type" value="Genomic_DNA"/>
</dbReference>
<evidence type="ECO:0000313" key="4">
    <source>
        <dbReference type="Proteomes" id="UP001064782"/>
    </source>
</evidence>
<sequence length="83" mass="9224">MLLKRGDRLRHGLAAHPEPVRQIGGMHSAGGQRHERDGLSRSDSVQSSGRKCRPQPWAARRGKPLHQGGHCRLPWSIHKTSHG</sequence>
<feature type="compositionally biased region" description="Basic and acidic residues" evidence="1">
    <location>
        <begin position="1"/>
        <end position="10"/>
    </location>
</feature>
<organism evidence="3 4">
    <name type="scientific">Mycobacterium kiyosense</name>
    <dbReference type="NCBI Taxonomy" id="2871094"/>
    <lineage>
        <taxon>Bacteria</taxon>
        <taxon>Bacillati</taxon>
        <taxon>Actinomycetota</taxon>
        <taxon>Actinomycetes</taxon>
        <taxon>Mycobacteriales</taxon>
        <taxon>Mycobacteriaceae</taxon>
        <taxon>Mycobacterium</taxon>
    </lineage>
</organism>
<evidence type="ECO:0000256" key="1">
    <source>
        <dbReference type="SAM" id="MobiDB-lite"/>
    </source>
</evidence>
<name>A0A9P3UZU0_9MYCO</name>
<evidence type="ECO:0000313" key="3">
    <source>
        <dbReference type="EMBL" id="GLD30887.1"/>
    </source>
</evidence>
<keyword evidence="4" id="KW-1185">Reference proteome</keyword>